<evidence type="ECO:0000313" key="1">
    <source>
        <dbReference type="EMBL" id="PKF69138.1"/>
    </source>
</evidence>
<name>A0A2N0X8U9_9CORY</name>
<dbReference type="OrthoDB" id="4426712at2"/>
<dbReference type="RefSeq" id="WP_101173140.1">
    <property type="nucleotide sequence ID" value="NZ_JAKRKB010000012.1"/>
</dbReference>
<evidence type="ECO:0000313" key="2">
    <source>
        <dbReference type="Proteomes" id="UP000233249"/>
    </source>
</evidence>
<organism evidence="1 2">
    <name type="scientific">Corynebacterium mastitidis</name>
    <dbReference type="NCBI Taxonomy" id="161890"/>
    <lineage>
        <taxon>Bacteria</taxon>
        <taxon>Bacillati</taxon>
        <taxon>Actinomycetota</taxon>
        <taxon>Actinomycetes</taxon>
        <taxon>Mycobacteriales</taxon>
        <taxon>Corynebacteriaceae</taxon>
        <taxon>Corynebacterium</taxon>
    </lineage>
</organism>
<gene>
    <name evidence="1" type="ORF">CXB45_03055</name>
</gene>
<dbReference type="Proteomes" id="UP000233249">
    <property type="component" value="Unassembled WGS sequence"/>
</dbReference>
<dbReference type="EMBL" id="PJAF01000006">
    <property type="protein sequence ID" value="PKF69138.1"/>
    <property type="molecule type" value="Genomic_DNA"/>
</dbReference>
<sequence>MDEFQFRNDARKLGNLYRDLDTAKYQSLDTKAERTSRPTPGPALPGQDWAITLDADMCDRLMEITCDVRTHITPGVALRKDGPHLCEYLALHAQPISELDFADDVHDEVRDQIRHLIPKLHPDSAGDIAARPERYQTARSILTRLQAMGHHVTPDQLRKWGERGHITTRNLNTRGRGYRMSEVLERIRGGG</sequence>
<accession>A0A2N0X8U9</accession>
<reference evidence="1 2" key="1">
    <citation type="submission" date="2017-12" db="EMBL/GenBank/DDBJ databases">
        <title>Corynebacterium mastitidis 16-1433 Genome.</title>
        <authorList>
            <person name="Gulvik C.A."/>
        </authorList>
    </citation>
    <scope>NUCLEOTIDE SEQUENCE [LARGE SCALE GENOMIC DNA]</scope>
    <source>
        <strain evidence="1 2">16-1433</strain>
    </source>
</reference>
<proteinExistence type="predicted"/>
<protein>
    <submittedName>
        <fullName evidence="1">Uncharacterized protein</fullName>
    </submittedName>
</protein>
<dbReference type="STRING" id="1121365.GCA_000375365_02196"/>
<comment type="caution">
    <text evidence="1">The sequence shown here is derived from an EMBL/GenBank/DDBJ whole genome shotgun (WGS) entry which is preliminary data.</text>
</comment>
<dbReference type="AlphaFoldDB" id="A0A2N0X8U9"/>